<dbReference type="GO" id="GO:0030170">
    <property type="term" value="F:pyridoxal phosphate binding"/>
    <property type="evidence" value="ECO:0007669"/>
    <property type="project" value="InterPro"/>
</dbReference>
<keyword evidence="7" id="KW-1185">Reference proteome</keyword>
<dbReference type="Proteomes" id="UP000199202">
    <property type="component" value="Unassembled WGS sequence"/>
</dbReference>
<dbReference type="InterPro" id="IPR015424">
    <property type="entry name" value="PyrdxlP-dep_Trfase"/>
</dbReference>
<comment type="similarity">
    <text evidence="1 5">Belongs to the class-III pyridoxal-phosphate-dependent aminotransferase family.</text>
</comment>
<organism evidence="6 7">
    <name type="scientific">Nonomuraea jiangxiensis</name>
    <dbReference type="NCBI Taxonomy" id="633440"/>
    <lineage>
        <taxon>Bacteria</taxon>
        <taxon>Bacillati</taxon>
        <taxon>Actinomycetota</taxon>
        <taxon>Actinomycetes</taxon>
        <taxon>Streptosporangiales</taxon>
        <taxon>Streptosporangiaceae</taxon>
        <taxon>Nonomuraea</taxon>
    </lineage>
</organism>
<dbReference type="PANTHER" id="PTHR43094:SF1">
    <property type="entry name" value="AMINOTRANSFERASE CLASS-III"/>
    <property type="match status" value="1"/>
</dbReference>
<dbReference type="PROSITE" id="PS00600">
    <property type="entry name" value="AA_TRANSFER_CLASS_3"/>
    <property type="match status" value="1"/>
</dbReference>
<dbReference type="OrthoDB" id="3204291at2"/>
<dbReference type="FunFam" id="3.40.640.10:FF:000014">
    <property type="entry name" value="Adenosylmethionine-8-amino-7-oxononanoate aminotransferase, probable"/>
    <property type="match status" value="1"/>
</dbReference>
<dbReference type="Gene3D" id="3.90.1150.10">
    <property type="entry name" value="Aspartate Aminotransferase, domain 1"/>
    <property type="match status" value="1"/>
</dbReference>
<dbReference type="Gene3D" id="3.40.640.10">
    <property type="entry name" value="Type I PLP-dependent aspartate aminotransferase-like (Major domain)"/>
    <property type="match status" value="1"/>
</dbReference>
<evidence type="ECO:0000256" key="1">
    <source>
        <dbReference type="ARBA" id="ARBA00008954"/>
    </source>
</evidence>
<dbReference type="CDD" id="cd00610">
    <property type="entry name" value="OAT_like"/>
    <property type="match status" value="1"/>
</dbReference>
<keyword evidence="4 5" id="KW-0663">Pyridoxal phosphate</keyword>
<name>A0A1G8ICL7_9ACTN</name>
<evidence type="ECO:0000256" key="3">
    <source>
        <dbReference type="ARBA" id="ARBA00022679"/>
    </source>
</evidence>
<evidence type="ECO:0000256" key="4">
    <source>
        <dbReference type="ARBA" id="ARBA00022898"/>
    </source>
</evidence>
<dbReference type="PIRSF" id="PIRSF000521">
    <property type="entry name" value="Transaminase_4ab_Lys_Orn"/>
    <property type="match status" value="1"/>
</dbReference>
<reference evidence="6 7" key="1">
    <citation type="submission" date="2016-10" db="EMBL/GenBank/DDBJ databases">
        <authorList>
            <person name="de Groot N.N."/>
        </authorList>
    </citation>
    <scope>NUCLEOTIDE SEQUENCE [LARGE SCALE GENOMIC DNA]</scope>
    <source>
        <strain evidence="6 7">CGMCC 4.6533</strain>
    </source>
</reference>
<protein>
    <submittedName>
        <fullName evidence="6">Putrescine aminotransferase</fullName>
    </submittedName>
</protein>
<dbReference type="Pfam" id="PF00202">
    <property type="entry name" value="Aminotran_3"/>
    <property type="match status" value="1"/>
</dbReference>
<sequence length="452" mass="49135">MTITSVRPSTSTELEDLDRRHIIHPLQSAAISDRVVIVRGKGSTVWDADGNELLDATGGGLWHSHVGHGRRELAEAAAQQMERLEYFTSYQEFGNDRTVELAVRLAGLSPGDLNKVFFTSGGSESVETAIKAARLYHARRDEPDRTWIISRYYGYHGANYGSGTLTGFPPMQLGVGPNLPHVEKVSPPYLYRAAEMYGDKDPTDFLIDELEQTIQRLGPGNVAAMIGEPVMGGGGVLTPPADYWPRVRQVLDRHGILLIADEVITAFGRTGAWFDSARRLMEPDIITTAKGITSGYFSFGAVLLRDGIGDTIIQDMGFFHGYTFSGHPVGAAVALANLDIMEREDLPGNALAIGEWFKAGLAPLADVPTVGDVRVEGAAAAIEMVTDRGTREPMAFPDVFGLTARIRAEYGVISRPYAHNIILSPPLVMNEEEVRRTSTAIVEVLSRAARGA</sequence>
<keyword evidence="2 6" id="KW-0032">Aminotransferase</keyword>
<evidence type="ECO:0000313" key="6">
    <source>
        <dbReference type="EMBL" id="SDI16758.1"/>
    </source>
</evidence>
<accession>A0A1G8ICL7</accession>
<evidence type="ECO:0000313" key="7">
    <source>
        <dbReference type="Proteomes" id="UP000199202"/>
    </source>
</evidence>
<evidence type="ECO:0000256" key="5">
    <source>
        <dbReference type="RuleBase" id="RU003560"/>
    </source>
</evidence>
<dbReference type="InterPro" id="IPR005814">
    <property type="entry name" value="Aminotrans_3"/>
</dbReference>
<keyword evidence="3 6" id="KW-0808">Transferase</keyword>
<dbReference type="AlphaFoldDB" id="A0A1G8ICL7"/>
<evidence type="ECO:0000256" key="2">
    <source>
        <dbReference type="ARBA" id="ARBA00022576"/>
    </source>
</evidence>
<dbReference type="InterPro" id="IPR015422">
    <property type="entry name" value="PyrdxlP-dep_Trfase_small"/>
</dbReference>
<dbReference type="RefSeq" id="WP_090930907.1">
    <property type="nucleotide sequence ID" value="NZ_FNDJ01000004.1"/>
</dbReference>
<dbReference type="InterPro" id="IPR049704">
    <property type="entry name" value="Aminotrans_3_PPA_site"/>
</dbReference>
<dbReference type="SUPFAM" id="SSF53383">
    <property type="entry name" value="PLP-dependent transferases"/>
    <property type="match status" value="1"/>
</dbReference>
<dbReference type="InterPro" id="IPR015421">
    <property type="entry name" value="PyrdxlP-dep_Trfase_major"/>
</dbReference>
<proteinExistence type="inferred from homology"/>
<dbReference type="STRING" id="633440.SAMN05421869_104451"/>
<dbReference type="EMBL" id="FNDJ01000004">
    <property type="protein sequence ID" value="SDI16758.1"/>
    <property type="molecule type" value="Genomic_DNA"/>
</dbReference>
<dbReference type="GO" id="GO:0008483">
    <property type="term" value="F:transaminase activity"/>
    <property type="evidence" value="ECO:0007669"/>
    <property type="project" value="UniProtKB-KW"/>
</dbReference>
<gene>
    <name evidence="6" type="ORF">SAMN05421869_104451</name>
</gene>
<dbReference type="PANTHER" id="PTHR43094">
    <property type="entry name" value="AMINOTRANSFERASE"/>
    <property type="match status" value="1"/>
</dbReference>